<dbReference type="Gene3D" id="1.10.1740.10">
    <property type="match status" value="1"/>
</dbReference>
<evidence type="ECO:0000259" key="8">
    <source>
        <dbReference type="Pfam" id="PF08281"/>
    </source>
</evidence>
<keyword evidence="2" id="KW-0805">Transcription regulation</keyword>
<dbReference type="Proteomes" id="UP000076959">
    <property type="component" value="Unassembled WGS sequence"/>
</dbReference>
<dbReference type="InterPro" id="IPR013325">
    <property type="entry name" value="RNA_pol_sigma_r2"/>
</dbReference>
<keyword evidence="5" id="KW-0804">Transcription</keyword>
<dbReference type="SUPFAM" id="SSF88946">
    <property type="entry name" value="Sigma2 domain of RNA polymerase sigma factors"/>
    <property type="match status" value="1"/>
</dbReference>
<dbReference type="PANTHER" id="PTHR43133">
    <property type="entry name" value="RNA POLYMERASE ECF-TYPE SIGMA FACTO"/>
    <property type="match status" value="1"/>
</dbReference>
<dbReference type="Pfam" id="PF08281">
    <property type="entry name" value="Sigma70_r4_2"/>
    <property type="match status" value="1"/>
</dbReference>
<dbReference type="OrthoDB" id="7041663at2"/>
<name>A0A176YYY5_9BRAD</name>
<dbReference type="PANTHER" id="PTHR43133:SF58">
    <property type="entry name" value="ECF RNA POLYMERASE SIGMA FACTOR SIGD"/>
    <property type="match status" value="1"/>
</dbReference>
<evidence type="ECO:0000313" key="9">
    <source>
        <dbReference type="EMBL" id="OAF12429.1"/>
    </source>
</evidence>
<reference evidence="9 10" key="1">
    <citation type="submission" date="2016-03" db="EMBL/GenBank/DDBJ databases">
        <title>Draft Genome Sequence of the Strain BR 10245 (Bradyrhizobium sp.) isolated from nodules of Centrolobium paraense.</title>
        <authorList>
            <person name="Simoes-Araujo J.L.Sr."/>
            <person name="Barauna A.C."/>
            <person name="Silva K."/>
            <person name="Zilli J.E."/>
        </authorList>
    </citation>
    <scope>NUCLEOTIDE SEQUENCE [LARGE SCALE GENOMIC DNA]</scope>
    <source>
        <strain evidence="9 10">BR 10245</strain>
    </source>
</reference>
<evidence type="ECO:0000313" key="10">
    <source>
        <dbReference type="Proteomes" id="UP000076959"/>
    </source>
</evidence>
<evidence type="ECO:0000256" key="6">
    <source>
        <dbReference type="SAM" id="MobiDB-lite"/>
    </source>
</evidence>
<evidence type="ECO:0000256" key="4">
    <source>
        <dbReference type="ARBA" id="ARBA00023125"/>
    </source>
</evidence>
<proteinExistence type="inferred from homology"/>
<comment type="similarity">
    <text evidence="1">Belongs to the sigma-70 factor family. ECF subfamily.</text>
</comment>
<keyword evidence="4" id="KW-0238">DNA-binding</keyword>
<dbReference type="AlphaFoldDB" id="A0A176YYY5"/>
<feature type="region of interest" description="Disordered" evidence="6">
    <location>
        <begin position="1"/>
        <end position="26"/>
    </location>
</feature>
<dbReference type="SUPFAM" id="SSF88659">
    <property type="entry name" value="Sigma3 and sigma4 domains of RNA polymerase sigma factors"/>
    <property type="match status" value="1"/>
</dbReference>
<evidence type="ECO:0000256" key="2">
    <source>
        <dbReference type="ARBA" id="ARBA00023015"/>
    </source>
</evidence>
<dbReference type="EMBL" id="LUUB01000040">
    <property type="protein sequence ID" value="OAF12429.1"/>
    <property type="molecule type" value="Genomic_DNA"/>
</dbReference>
<dbReference type="NCBIfam" id="TIGR02937">
    <property type="entry name" value="sigma70-ECF"/>
    <property type="match status" value="1"/>
</dbReference>
<dbReference type="GO" id="GO:0016987">
    <property type="term" value="F:sigma factor activity"/>
    <property type="evidence" value="ECO:0007669"/>
    <property type="project" value="UniProtKB-KW"/>
</dbReference>
<dbReference type="InterPro" id="IPR039425">
    <property type="entry name" value="RNA_pol_sigma-70-like"/>
</dbReference>
<gene>
    <name evidence="9" type="ORF">AYJ54_06265</name>
</gene>
<dbReference type="GO" id="GO:0006352">
    <property type="term" value="P:DNA-templated transcription initiation"/>
    <property type="evidence" value="ECO:0007669"/>
    <property type="project" value="InterPro"/>
</dbReference>
<dbReference type="InterPro" id="IPR013324">
    <property type="entry name" value="RNA_pol_sigma_r3/r4-like"/>
</dbReference>
<feature type="domain" description="RNA polymerase sigma factor 70 region 4 type 2" evidence="8">
    <location>
        <begin position="149"/>
        <end position="201"/>
    </location>
</feature>
<keyword evidence="3" id="KW-0731">Sigma factor</keyword>
<dbReference type="InterPro" id="IPR014284">
    <property type="entry name" value="RNA_pol_sigma-70_dom"/>
</dbReference>
<dbReference type="Gene3D" id="1.10.10.10">
    <property type="entry name" value="Winged helix-like DNA-binding domain superfamily/Winged helix DNA-binding domain"/>
    <property type="match status" value="1"/>
</dbReference>
<keyword evidence="10" id="KW-1185">Reference proteome</keyword>
<sequence length="211" mass="23733">MTHDPGSRGPSLRLVGKGESGGADQTASAARDIDWSILMARAQEGDRAAYRRLLQEITPYLRSLAARRHRDPGDVEDSVQDVLLTVHSIRQTYDPTRPFAPWLVAIANRRFIDRLRRQGRTRNREVPLTAEHETFCEPAANLEERPDGRELEGMVSHLPPAQQKAVRLLKLKELSLKEAAAMSGMSITSLKVNTHRALKSLRKMLLDRSEP</sequence>
<dbReference type="RefSeq" id="WP_063698907.1">
    <property type="nucleotide sequence ID" value="NZ_LUUB01000040.1"/>
</dbReference>
<dbReference type="InterPro" id="IPR013249">
    <property type="entry name" value="RNA_pol_sigma70_r4_t2"/>
</dbReference>
<evidence type="ECO:0000256" key="5">
    <source>
        <dbReference type="ARBA" id="ARBA00023163"/>
    </source>
</evidence>
<organism evidence="9 10">
    <name type="scientific">Bradyrhizobium centrolobii</name>
    <dbReference type="NCBI Taxonomy" id="1505087"/>
    <lineage>
        <taxon>Bacteria</taxon>
        <taxon>Pseudomonadati</taxon>
        <taxon>Pseudomonadota</taxon>
        <taxon>Alphaproteobacteria</taxon>
        <taxon>Hyphomicrobiales</taxon>
        <taxon>Nitrobacteraceae</taxon>
        <taxon>Bradyrhizobium</taxon>
    </lineage>
</organism>
<feature type="domain" description="RNA polymerase sigma-70 region 2" evidence="7">
    <location>
        <begin position="56"/>
        <end position="121"/>
    </location>
</feature>
<dbReference type="Pfam" id="PF04542">
    <property type="entry name" value="Sigma70_r2"/>
    <property type="match status" value="1"/>
</dbReference>
<dbReference type="InterPro" id="IPR036388">
    <property type="entry name" value="WH-like_DNA-bd_sf"/>
</dbReference>
<evidence type="ECO:0000256" key="1">
    <source>
        <dbReference type="ARBA" id="ARBA00010641"/>
    </source>
</evidence>
<dbReference type="GO" id="GO:0003677">
    <property type="term" value="F:DNA binding"/>
    <property type="evidence" value="ECO:0007669"/>
    <property type="project" value="UniProtKB-KW"/>
</dbReference>
<evidence type="ECO:0000256" key="3">
    <source>
        <dbReference type="ARBA" id="ARBA00023082"/>
    </source>
</evidence>
<evidence type="ECO:0000259" key="7">
    <source>
        <dbReference type="Pfam" id="PF04542"/>
    </source>
</evidence>
<dbReference type="InterPro" id="IPR007627">
    <property type="entry name" value="RNA_pol_sigma70_r2"/>
</dbReference>
<dbReference type="STRING" id="1505087.AYJ54_06265"/>
<protein>
    <submittedName>
        <fullName evidence="9">RNA polymerase subunit sigma</fullName>
    </submittedName>
</protein>
<accession>A0A176YYY5</accession>
<comment type="caution">
    <text evidence="9">The sequence shown here is derived from an EMBL/GenBank/DDBJ whole genome shotgun (WGS) entry which is preliminary data.</text>
</comment>